<dbReference type="InterPro" id="IPR036097">
    <property type="entry name" value="HisK_dim/P_sf"/>
</dbReference>
<keyword evidence="8 11" id="KW-1133">Transmembrane helix</keyword>
<accession>A0ABS8IZB1</accession>
<dbReference type="GO" id="GO:0016301">
    <property type="term" value="F:kinase activity"/>
    <property type="evidence" value="ECO:0007669"/>
    <property type="project" value="UniProtKB-KW"/>
</dbReference>
<evidence type="ECO:0000256" key="9">
    <source>
        <dbReference type="ARBA" id="ARBA00023012"/>
    </source>
</evidence>
<keyword evidence="15" id="KW-1185">Reference proteome</keyword>
<dbReference type="CDD" id="cd00082">
    <property type="entry name" value="HisKA"/>
    <property type="match status" value="1"/>
</dbReference>
<dbReference type="RefSeq" id="WP_229434511.1">
    <property type="nucleotide sequence ID" value="NZ_JAJHPV010000021.1"/>
</dbReference>
<dbReference type="EMBL" id="JAJHPV010000021">
    <property type="protein sequence ID" value="MCC6073152.1"/>
    <property type="molecule type" value="Genomic_DNA"/>
</dbReference>
<keyword evidence="9" id="KW-0902">Two-component regulatory system</keyword>
<evidence type="ECO:0000256" key="1">
    <source>
        <dbReference type="ARBA" id="ARBA00000085"/>
    </source>
</evidence>
<dbReference type="Proteomes" id="UP001198701">
    <property type="component" value="Unassembled WGS sequence"/>
</dbReference>
<comment type="catalytic activity">
    <reaction evidence="1">
        <text>ATP + protein L-histidine = ADP + protein N-phospho-L-histidine.</text>
        <dbReference type="EC" id="2.7.13.3"/>
    </reaction>
</comment>
<gene>
    <name evidence="14" type="ORF">LMJ30_19660</name>
</gene>
<dbReference type="Pfam" id="PF00512">
    <property type="entry name" value="HisKA"/>
    <property type="match status" value="1"/>
</dbReference>
<keyword evidence="6 11" id="KW-0812">Transmembrane</keyword>
<dbReference type="InterPro" id="IPR050428">
    <property type="entry name" value="TCS_sensor_his_kinase"/>
</dbReference>
<evidence type="ECO:0000313" key="14">
    <source>
        <dbReference type="EMBL" id="MCC6073152.1"/>
    </source>
</evidence>
<evidence type="ECO:0000313" key="15">
    <source>
        <dbReference type="Proteomes" id="UP001198701"/>
    </source>
</evidence>
<evidence type="ECO:0000256" key="6">
    <source>
        <dbReference type="ARBA" id="ARBA00022692"/>
    </source>
</evidence>
<dbReference type="PRINTS" id="PR00344">
    <property type="entry name" value="BCTRLSENSOR"/>
</dbReference>
<proteinExistence type="predicted"/>
<dbReference type="CDD" id="cd00075">
    <property type="entry name" value="HATPase"/>
    <property type="match status" value="1"/>
</dbReference>
<dbReference type="PROSITE" id="PS50109">
    <property type="entry name" value="HIS_KIN"/>
    <property type="match status" value="1"/>
</dbReference>
<keyword evidence="10 11" id="KW-0472">Membrane</keyword>
<dbReference type="SUPFAM" id="SSF47384">
    <property type="entry name" value="Homodimeric domain of signal transducing histidine kinase"/>
    <property type="match status" value="1"/>
</dbReference>
<comment type="caution">
    <text evidence="14">The sequence shown here is derived from an EMBL/GenBank/DDBJ whole genome shotgun (WGS) entry which is preliminary data.</text>
</comment>
<sequence length="497" mass="54946">MNEPPAPADLYQPPNPEPEENIQHSLFGEILDWMLAPLLLLWPMSIAITYLVAKSIANQPFDHALEDSVTVLAQQVREVDGVAVSRLPGTARDILRADDVDNVYFQVTGPYKEYVDGDRELPLPDNPGRYRTGTVHFRNDAMNGTQVRVAFSYVNLRPAARNEEPHAALVQVAETLDKRAHLANEIIKGVILPQFIILPIVLALVWFALARGLSPLAELQQRIRARRPDDLSPIDATQVPEEISPLVGSLNDMLGRLSQTIDMQKRFIADAAHQMKTPLAGMRMQSELALRQLDPDEIHRSLEQLAKSSESATRLVNQLLALARAENQPHTGLAFEQVDLNVLARDTVQDWVQASFTYRIDLGFEASDAQVVIDANAMMLRELLSNLIDNALRYTPAGGSVTVRVRLDAQQAILEVEDTGPGIAPAERAHVFERFYRILGSSASGSGLGLAIVREIAQQHGAEVDVFSNPRGFAKKLPGSLFRVTFPPPPIIEEEAD</sequence>
<name>A0ABS8IZB1_9BURK</name>
<dbReference type="Gene3D" id="3.30.565.10">
    <property type="entry name" value="Histidine kinase-like ATPase, C-terminal domain"/>
    <property type="match status" value="1"/>
</dbReference>
<dbReference type="SUPFAM" id="SSF55874">
    <property type="entry name" value="ATPase domain of HSP90 chaperone/DNA topoisomerase II/histidine kinase"/>
    <property type="match status" value="1"/>
</dbReference>
<dbReference type="SMART" id="SM00304">
    <property type="entry name" value="HAMP"/>
    <property type="match status" value="1"/>
</dbReference>
<dbReference type="InterPro" id="IPR004358">
    <property type="entry name" value="Sig_transdc_His_kin-like_C"/>
</dbReference>
<evidence type="ECO:0000256" key="3">
    <source>
        <dbReference type="ARBA" id="ARBA00012438"/>
    </source>
</evidence>
<dbReference type="Gene3D" id="1.10.287.130">
    <property type="match status" value="1"/>
</dbReference>
<dbReference type="InterPro" id="IPR005467">
    <property type="entry name" value="His_kinase_dom"/>
</dbReference>
<evidence type="ECO:0000256" key="7">
    <source>
        <dbReference type="ARBA" id="ARBA00022777"/>
    </source>
</evidence>
<dbReference type="PANTHER" id="PTHR45436">
    <property type="entry name" value="SENSOR HISTIDINE KINASE YKOH"/>
    <property type="match status" value="1"/>
</dbReference>
<evidence type="ECO:0000256" key="5">
    <source>
        <dbReference type="ARBA" id="ARBA00022679"/>
    </source>
</evidence>
<evidence type="ECO:0000256" key="4">
    <source>
        <dbReference type="ARBA" id="ARBA00022553"/>
    </source>
</evidence>
<feature type="domain" description="Histidine kinase" evidence="12">
    <location>
        <begin position="270"/>
        <end position="490"/>
    </location>
</feature>
<feature type="transmembrane region" description="Helical" evidence="11">
    <location>
        <begin position="186"/>
        <end position="209"/>
    </location>
</feature>
<dbReference type="PROSITE" id="PS50885">
    <property type="entry name" value="HAMP"/>
    <property type="match status" value="1"/>
</dbReference>
<dbReference type="SMART" id="SM00387">
    <property type="entry name" value="HATPase_c"/>
    <property type="match status" value="1"/>
</dbReference>
<evidence type="ECO:0000256" key="8">
    <source>
        <dbReference type="ARBA" id="ARBA00022989"/>
    </source>
</evidence>
<evidence type="ECO:0000259" key="13">
    <source>
        <dbReference type="PROSITE" id="PS50885"/>
    </source>
</evidence>
<organism evidence="14 15">
    <name type="scientific">Massilia agrisoli</name>
    <dbReference type="NCBI Taxonomy" id="2892444"/>
    <lineage>
        <taxon>Bacteria</taxon>
        <taxon>Pseudomonadati</taxon>
        <taxon>Pseudomonadota</taxon>
        <taxon>Betaproteobacteria</taxon>
        <taxon>Burkholderiales</taxon>
        <taxon>Oxalobacteraceae</taxon>
        <taxon>Telluria group</taxon>
        <taxon>Massilia</taxon>
    </lineage>
</organism>
<dbReference type="SMART" id="SM00388">
    <property type="entry name" value="HisKA"/>
    <property type="match status" value="1"/>
</dbReference>
<evidence type="ECO:0000256" key="11">
    <source>
        <dbReference type="SAM" id="Phobius"/>
    </source>
</evidence>
<keyword evidence="7 14" id="KW-0418">Kinase</keyword>
<evidence type="ECO:0000259" key="12">
    <source>
        <dbReference type="PROSITE" id="PS50109"/>
    </source>
</evidence>
<keyword evidence="4" id="KW-0597">Phosphoprotein</keyword>
<dbReference type="InterPro" id="IPR013727">
    <property type="entry name" value="2CSK_N"/>
</dbReference>
<dbReference type="InterPro" id="IPR003594">
    <property type="entry name" value="HATPase_dom"/>
</dbReference>
<feature type="domain" description="HAMP" evidence="13">
    <location>
        <begin position="210"/>
        <end position="262"/>
    </location>
</feature>
<dbReference type="EC" id="2.7.13.3" evidence="3"/>
<feature type="transmembrane region" description="Helical" evidence="11">
    <location>
        <begin position="33"/>
        <end position="53"/>
    </location>
</feature>
<evidence type="ECO:0000256" key="10">
    <source>
        <dbReference type="ARBA" id="ARBA00023136"/>
    </source>
</evidence>
<evidence type="ECO:0000256" key="2">
    <source>
        <dbReference type="ARBA" id="ARBA00004370"/>
    </source>
</evidence>
<dbReference type="Pfam" id="PF08521">
    <property type="entry name" value="2CSK_N"/>
    <property type="match status" value="1"/>
</dbReference>
<dbReference type="Pfam" id="PF02518">
    <property type="entry name" value="HATPase_c"/>
    <property type="match status" value="1"/>
</dbReference>
<dbReference type="PANTHER" id="PTHR45436:SF1">
    <property type="entry name" value="SENSOR PROTEIN QSEC"/>
    <property type="match status" value="1"/>
</dbReference>
<reference evidence="14 15" key="1">
    <citation type="submission" date="2021-11" db="EMBL/GenBank/DDBJ databases">
        <authorList>
            <person name="Huq M.A."/>
        </authorList>
    </citation>
    <scope>NUCLEOTIDE SEQUENCE [LARGE SCALE GENOMIC DNA]</scope>
    <source>
        <strain evidence="14 15">MAHUQ-52</strain>
    </source>
</reference>
<keyword evidence="5" id="KW-0808">Transferase</keyword>
<dbReference type="InterPro" id="IPR003660">
    <property type="entry name" value="HAMP_dom"/>
</dbReference>
<comment type="subcellular location">
    <subcellularLocation>
        <location evidence="2">Membrane</location>
    </subcellularLocation>
</comment>
<dbReference type="InterPro" id="IPR036890">
    <property type="entry name" value="HATPase_C_sf"/>
</dbReference>
<protein>
    <recommendedName>
        <fullName evidence="3">histidine kinase</fullName>
        <ecNumber evidence="3">2.7.13.3</ecNumber>
    </recommendedName>
</protein>
<dbReference type="InterPro" id="IPR003661">
    <property type="entry name" value="HisK_dim/P_dom"/>
</dbReference>